<dbReference type="Proteomes" id="UP001165960">
    <property type="component" value="Unassembled WGS sequence"/>
</dbReference>
<keyword evidence="2" id="KW-1185">Reference proteome</keyword>
<accession>A0ACC2RWJ0</accession>
<dbReference type="EMBL" id="QTSX02006443">
    <property type="protein sequence ID" value="KAJ9054466.1"/>
    <property type="molecule type" value="Genomic_DNA"/>
</dbReference>
<name>A0ACC2RWJ0_9FUNG</name>
<evidence type="ECO:0000313" key="2">
    <source>
        <dbReference type="Proteomes" id="UP001165960"/>
    </source>
</evidence>
<proteinExistence type="predicted"/>
<protein>
    <submittedName>
        <fullName evidence="1">Uncharacterized protein</fullName>
    </submittedName>
</protein>
<gene>
    <name evidence="1" type="ORF">DSO57_1014146</name>
</gene>
<organism evidence="1 2">
    <name type="scientific">Entomophthora muscae</name>
    <dbReference type="NCBI Taxonomy" id="34485"/>
    <lineage>
        <taxon>Eukaryota</taxon>
        <taxon>Fungi</taxon>
        <taxon>Fungi incertae sedis</taxon>
        <taxon>Zoopagomycota</taxon>
        <taxon>Entomophthoromycotina</taxon>
        <taxon>Entomophthoromycetes</taxon>
        <taxon>Entomophthorales</taxon>
        <taxon>Entomophthoraceae</taxon>
        <taxon>Entomophthora</taxon>
    </lineage>
</organism>
<comment type="caution">
    <text evidence="1">The sequence shown here is derived from an EMBL/GenBank/DDBJ whole genome shotgun (WGS) entry which is preliminary data.</text>
</comment>
<evidence type="ECO:0000313" key="1">
    <source>
        <dbReference type="EMBL" id="KAJ9054466.1"/>
    </source>
</evidence>
<sequence>MQEVTLKLDGIQTNASVQQINLDSTACMATAAEETSTQVSASFTASEESLQKLWAQQPPVESEAKFTGEIHVLNSNF</sequence>
<reference evidence="1" key="1">
    <citation type="submission" date="2022-04" db="EMBL/GenBank/DDBJ databases">
        <title>Genome of the entomopathogenic fungus Entomophthora muscae.</title>
        <authorList>
            <person name="Elya C."/>
            <person name="Lovett B.R."/>
            <person name="Lee E."/>
            <person name="Macias A.M."/>
            <person name="Hajek A.E."/>
            <person name="De Bivort B.L."/>
            <person name="Kasson M.T."/>
            <person name="De Fine Licht H.H."/>
            <person name="Stajich J.E."/>
        </authorList>
    </citation>
    <scope>NUCLEOTIDE SEQUENCE</scope>
    <source>
        <strain evidence="1">Berkeley</strain>
    </source>
</reference>